<dbReference type="FunCoup" id="A0A090N3K1">
    <property type="interactions" value="1382"/>
</dbReference>
<sequence>MATASDAPGRARACAEALGRCAGRLARDGADGADARTRAGDRARASGVIRAYASAVCAWTGRGEAWRASEAAAACGVLTRAAAGRARERSVGGEAEDDGTSYKPPHAREGDISDHKNELEDEDARVAALGAIAALARSDGKATRGAWAMLLPTSQHQLERASAWTSVVKILSCDCNAKVRAAAANATAALFEGAASKQYVAMAECEEPNAGAGASPLSARVRSFSALSTTLGSMVVTTQRALLRALSSEEDATCVREQCKAISALCSAAPFDRLPRALLTETINVIHERIKKSVKETPSERALAQGALFGALISALSARGASGVMDELLTEDETSVIATIISHAKGDAVGSRCEAFGVLRAFVVHHVVAMTKMRGRLRYLFPDEVCASEADDRVCQASARLFTDFLGAVSGSGVVRDDDDSDVDNVPFNPSSLSIEDLCATWEDAVKVQLPACAAHKSALTRVAGLTALTRVNANVVDCFKSDDGVLDSLLKMPHAVLKSGEEAVPAVRAAACRALGFIINLPNAELEHVASSLLIAAQDNSKSVKIPAIWSIANLCSVNASRPQRLNDETVTALARVLIISAMEQGDKVRANATRGIGHLISATVFDTSNDWLHEAAQSLASCLTTGNAKTQWNACHGVGSLLQNDSAMKVGSHWIDFIVRMLLLLIRDARNFKIRLHAAMALAAGAKKGHLMSACSDTVNVLTSSLEALEKQNAAFESQSAMDFKHKSALICQLTTTLVSVLAVDRDASVSEALKKTHVLLHAFEILRDFLVNGSRSRMDPRIIAGFNAVAPRASEMSEMFSTSLKNILDKLRTQRNGVSAFEKLIL</sequence>
<dbReference type="OrthoDB" id="422637at2759"/>
<dbReference type="PANTHER" id="PTHR13366:SF0">
    <property type="entry name" value="HEAT REPEAT-CONTAINING PROTEIN 6"/>
    <property type="match status" value="1"/>
</dbReference>
<evidence type="ECO:0000313" key="3">
    <source>
        <dbReference type="EMBL" id="CEF98258.1"/>
    </source>
</evidence>
<dbReference type="Gene3D" id="1.25.10.10">
    <property type="entry name" value="Leucine-rich Repeat Variant"/>
    <property type="match status" value="1"/>
</dbReference>
<feature type="domain" description="DUF4042" evidence="2">
    <location>
        <begin position="125"/>
        <end position="310"/>
    </location>
</feature>
<dbReference type="EMBL" id="CAID01000006">
    <property type="protein sequence ID" value="CEF98258.1"/>
    <property type="molecule type" value="Genomic_DNA"/>
</dbReference>
<gene>
    <name evidence="3" type="ORF">OT_ostta06g00990</name>
</gene>
<dbReference type="InterPro" id="IPR011989">
    <property type="entry name" value="ARM-like"/>
</dbReference>
<keyword evidence="4" id="KW-1185">Reference proteome</keyword>
<reference evidence="4" key="1">
    <citation type="journal article" date="2006" name="Proc. Natl. Acad. Sci. U.S.A.">
        <title>Genome analysis of the smallest free-living eukaryote Ostreococcus tauri unveils many unique features.</title>
        <authorList>
            <person name="Derelle E."/>
            <person name="Ferraz C."/>
            <person name="Rombauts S."/>
            <person name="Rouze P."/>
            <person name="Worden A.Z."/>
            <person name="Robbens S."/>
            <person name="Partensky F."/>
            <person name="Degroeve S."/>
            <person name="Echeynie S."/>
            <person name="Cooke R."/>
            <person name="Saeys Y."/>
            <person name="Wuyts J."/>
            <person name="Jabbari K."/>
            <person name="Bowler C."/>
            <person name="Panaud O."/>
            <person name="Piegu B."/>
            <person name="Ball S.G."/>
            <person name="Ral J.-P."/>
            <person name="Bouget F.-Y."/>
            <person name="Piganeau G."/>
            <person name="De Baets B."/>
            <person name="Picard A."/>
            <person name="Delseny M."/>
            <person name="Demaille J."/>
            <person name="Van de Peer Y."/>
            <person name="Moreau H."/>
        </authorList>
    </citation>
    <scope>NUCLEOTIDE SEQUENCE [LARGE SCALE GENOMIC DNA]</scope>
    <source>
        <strain evidence="4">OTTH 0595 / CCAP 157/2 / RCC745</strain>
    </source>
</reference>
<dbReference type="InterPro" id="IPR025283">
    <property type="entry name" value="DUF4042"/>
</dbReference>
<dbReference type="GeneID" id="9835505"/>
<proteinExistence type="predicted"/>
<dbReference type="InterPro" id="IPR016024">
    <property type="entry name" value="ARM-type_fold"/>
</dbReference>
<name>A0A090N3K1_OSTTA</name>
<evidence type="ECO:0000256" key="1">
    <source>
        <dbReference type="SAM" id="MobiDB-lite"/>
    </source>
</evidence>
<dbReference type="AlphaFoldDB" id="A0A090N3K1"/>
<dbReference type="SUPFAM" id="SSF48371">
    <property type="entry name" value="ARM repeat"/>
    <property type="match status" value="1"/>
</dbReference>
<reference evidence="3 4" key="2">
    <citation type="journal article" date="2014" name="BMC Genomics">
        <title>An improved genome of the model marine alga Ostreococcus tauri unfolds by assessing Illumina de novo assemblies.</title>
        <authorList>
            <person name="Blanc-Mathieu R."/>
            <person name="Verhelst B."/>
            <person name="Derelle E."/>
            <person name="Rombauts S."/>
            <person name="Bouget F.Y."/>
            <person name="Carre I."/>
            <person name="Chateau A."/>
            <person name="Eyre-Walker A."/>
            <person name="Grimsley N."/>
            <person name="Moreau H."/>
            <person name="Piegu B."/>
            <person name="Rivals E."/>
            <person name="Schackwitz W."/>
            <person name="Van de Peer Y."/>
            <person name="Piganeau G."/>
        </authorList>
    </citation>
    <scope>NUCLEOTIDE SEQUENCE [LARGE SCALE GENOMIC DNA]</scope>
    <source>
        <strain evidence="4">OTTH 0595 / CCAP 157/2 / RCC745</strain>
    </source>
</reference>
<feature type="region of interest" description="Disordered" evidence="1">
    <location>
        <begin position="86"/>
        <end position="114"/>
    </location>
</feature>
<dbReference type="InterPro" id="IPR052107">
    <property type="entry name" value="HEAT6"/>
</dbReference>
<evidence type="ECO:0000313" key="4">
    <source>
        <dbReference type="Proteomes" id="UP000009170"/>
    </source>
</evidence>
<protein>
    <submittedName>
        <fullName evidence="3">Armadillo-like helical</fullName>
    </submittedName>
</protein>
<accession>A0A090N3K1</accession>
<dbReference type="PANTHER" id="PTHR13366">
    <property type="entry name" value="MALARIA ANTIGEN-RELATED"/>
    <property type="match status" value="1"/>
</dbReference>
<dbReference type="RefSeq" id="XP_022839166.1">
    <property type="nucleotide sequence ID" value="XM_022983958.1"/>
</dbReference>
<dbReference type="KEGG" id="ota:OT_ostta06g00990"/>
<dbReference type="InParanoid" id="A0A090N3K1"/>
<organism evidence="3 4">
    <name type="scientific">Ostreococcus tauri</name>
    <name type="common">Marine green alga</name>
    <dbReference type="NCBI Taxonomy" id="70448"/>
    <lineage>
        <taxon>Eukaryota</taxon>
        <taxon>Viridiplantae</taxon>
        <taxon>Chlorophyta</taxon>
        <taxon>Mamiellophyceae</taxon>
        <taxon>Mamiellales</taxon>
        <taxon>Bathycoccaceae</taxon>
        <taxon>Ostreococcus</taxon>
    </lineage>
</organism>
<comment type="caution">
    <text evidence="3">The sequence shown here is derived from an EMBL/GenBank/DDBJ whole genome shotgun (WGS) entry which is preliminary data.</text>
</comment>
<evidence type="ECO:0000259" key="2">
    <source>
        <dbReference type="Pfam" id="PF13251"/>
    </source>
</evidence>
<dbReference type="Proteomes" id="UP000009170">
    <property type="component" value="Unassembled WGS sequence"/>
</dbReference>
<dbReference type="Pfam" id="PF13251">
    <property type="entry name" value="DUF4042"/>
    <property type="match status" value="1"/>
</dbReference>